<dbReference type="Pfam" id="PF04616">
    <property type="entry name" value="Glyco_hydro_43"/>
    <property type="match status" value="1"/>
</dbReference>
<dbReference type="CDD" id="cd18820">
    <property type="entry name" value="GH43_LbAraf43-like"/>
    <property type="match status" value="1"/>
</dbReference>
<dbReference type="GO" id="GO:0004553">
    <property type="term" value="F:hydrolase activity, hydrolyzing O-glycosyl compounds"/>
    <property type="evidence" value="ECO:0007669"/>
    <property type="project" value="InterPro"/>
</dbReference>
<dbReference type="Pfam" id="PF14200">
    <property type="entry name" value="RicinB_lectin_2"/>
    <property type="match status" value="1"/>
</dbReference>
<evidence type="ECO:0000313" key="10">
    <source>
        <dbReference type="Proteomes" id="UP001144313"/>
    </source>
</evidence>
<dbReference type="Gene3D" id="2.80.10.50">
    <property type="match status" value="3"/>
</dbReference>
<dbReference type="PANTHER" id="PTHR43817:SF1">
    <property type="entry name" value="HYDROLASE, FAMILY 43, PUTATIVE (AFU_ORTHOLOGUE AFUA_3G01660)-RELATED"/>
    <property type="match status" value="1"/>
</dbReference>
<dbReference type="PROSITE" id="PS50231">
    <property type="entry name" value="RICIN_B_LECTIN"/>
    <property type="match status" value="1"/>
</dbReference>
<dbReference type="AlphaFoldDB" id="A0A9W6LGU1"/>
<accession>A0A9W6LGU1</accession>
<name>A0A9W6LGU1_9ACTN</name>
<dbReference type="SUPFAM" id="SSF50370">
    <property type="entry name" value="Ricin B-like lectins"/>
    <property type="match status" value="1"/>
</dbReference>
<dbReference type="GO" id="GO:0005975">
    <property type="term" value="P:carbohydrate metabolic process"/>
    <property type="evidence" value="ECO:0007669"/>
    <property type="project" value="InterPro"/>
</dbReference>
<comment type="caution">
    <text evidence="9">The sequence shown here is derived from an EMBL/GenBank/DDBJ whole genome shotgun (WGS) entry which is preliminary data.</text>
</comment>
<dbReference type="SMART" id="SM00458">
    <property type="entry name" value="RICIN"/>
    <property type="match status" value="1"/>
</dbReference>
<evidence type="ECO:0000256" key="2">
    <source>
        <dbReference type="ARBA" id="ARBA00022729"/>
    </source>
</evidence>
<organism evidence="9 10">
    <name type="scientific">Glycomyces algeriensis</name>
    <dbReference type="NCBI Taxonomy" id="256037"/>
    <lineage>
        <taxon>Bacteria</taxon>
        <taxon>Bacillati</taxon>
        <taxon>Actinomycetota</taxon>
        <taxon>Actinomycetes</taxon>
        <taxon>Glycomycetales</taxon>
        <taxon>Glycomycetaceae</taxon>
        <taxon>Glycomyces</taxon>
    </lineage>
</organism>
<dbReference type="InterPro" id="IPR035992">
    <property type="entry name" value="Ricin_B-like_lectins"/>
</dbReference>
<evidence type="ECO:0000256" key="3">
    <source>
        <dbReference type="ARBA" id="ARBA00022801"/>
    </source>
</evidence>
<dbReference type="CDD" id="cd00161">
    <property type="entry name" value="beta-trefoil_Ricin-like"/>
    <property type="match status" value="1"/>
</dbReference>
<evidence type="ECO:0000256" key="7">
    <source>
        <dbReference type="SAM" id="MobiDB-lite"/>
    </source>
</evidence>
<proteinExistence type="inferred from homology"/>
<dbReference type="SUPFAM" id="SSF75005">
    <property type="entry name" value="Arabinanase/levansucrase/invertase"/>
    <property type="match status" value="1"/>
</dbReference>
<comment type="similarity">
    <text evidence="1 6">Belongs to the glycosyl hydrolase 43 family.</text>
</comment>
<feature type="domain" description="Ricin B lectin" evidence="8">
    <location>
        <begin position="56"/>
        <end position="192"/>
    </location>
</feature>
<evidence type="ECO:0000256" key="5">
    <source>
        <dbReference type="PIRSR" id="PIRSR606710-2"/>
    </source>
</evidence>
<dbReference type="InterPro" id="IPR023296">
    <property type="entry name" value="Glyco_hydro_beta-prop_sf"/>
</dbReference>
<sequence length="506" mass="55438">MELGGLARPERELTMPLHTRRRWRTFLALALTTALTALGLVAASNAPAQAAVTPGTWYVITSAHSGLALDVKNASTAAGAELTQWNRTDGTNQQFRFVDAGGGYYKIQVRHTNMVLDLYQKNTADGATIAQWNDLGGTNQQWSVREHSDGSYSFINRLSGKALDLWEWSTTPGSRISQYTYEGSNAQKWRLNQVGGGSQTTLANPIRSNGADPWIEYWDGYYYMSTTTWSSTVIMRRATTLAGLKTASDTVVWNDANTPSRCCSHWAPEFHRINGVWYLMYTSGNSQTNLDGQKLHVLRSTSSTPMGPYEFMGTPLPNQWNIDGSYLELNGSLYLMWSEWVGADQSIRIAAMSNPWTVTGAHATISRPSHSWETIGGRVNEAPAVLQHDGRTFVTFSASSCNTPDYKLGLLELTGSNPLSASSWTKKSTPVLQRGNGVYGPGHNGFFTSPDGTEQWLVYHGNTSTSQGCGDTRQTRVQKITWNADGTPNFGTPVASGVQFPAPSGE</sequence>
<dbReference type="Proteomes" id="UP001144313">
    <property type="component" value="Unassembled WGS sequence"/>
</dbReference>
<feature type="region of interest" description="Disordered" evidence="7">
    <location>
        <begin position="485"/>
        <end position="506"/>
    </location>
</feature>
<evidence type="ECO:0000256" key="1">
    <source>
        <dbReference type="ARBA" id="ARBA00009865"/>
    </source>
</evidence>
<keyword evidence="10" id="KW-1185">Reference proteome</keyword>
<keyword evidence="2" id="KW-0732">Signal</keyword>
<protein>
    <recommendedName>
        <fullName evidence="8">Ricin B lectin domain-containing protein</fullName>
    </recommendedName>
</protein>
<feature type="site" description="Important for catalytic activity, responsible for pKa modulation of the active site Glu and correct orientation of both the proton donor and substrate" evidence="5">
    <location>
        <position position="323"/>
    </location>
</feature>
<gene>
    <name evidence="9" type="ORF">GALLR39Z86_28080</name>
</gene>
<evidence type="ECO:0000313" key="9">
    <source>
        <dbReference type="EMBL" id="GLI42958.1"/>
    </source>
</evidence>
<dbReference type="PANTHER" id="PTHR43817">
    <property type="entry name" value="GLYCOSYL HYDROLASE"/>
    <property type="match status" value="1"/>
</dbReference>
<keyword evidence="3 6" id="KW-0378">Hydrolase</keyword>
<dbReference type="EMBL" id="BSDT01000001">
    <property type="protein sequence ID" value="GLI42958.1"/>
    <property type="molecule type" value="Genomic_DNA"/>
</dbReference>
<evidence type="ECO:0000259" key="8">
    <source>
        <dbReference type="SMART" id="SM00458"/>
    </source>
</evidence>
<dbReference type="Gene3D" id="2.115.10.20">
    <property type="entry name" value="Glycosyl hydrolase domain, family 43"/>
    <property type="match status" value="1"/>
</dbReference>
<evidence type="ECO:0000256" key="6">
    <source>
        <dbReference type="RuleBase" id="RU361187"/>
    </source>
</evidence>
<evidence type="ECO:0000256" key="4">
    <source>
        <dbReference type="ARBA" id="ARBA00023295"/>
    </source>
</evidence>
<keyword evidence="4 6" id="KW-0326">Glycosidase</keyword>
<dbReference type="InterPro" id="IPR000772">
    <property type="entry name" value="Ricin_B_lectin"/>
</dbReference>
<reference evidence="9" key="1">
    <citation type="submission" date="2022-12" db="EMBL/GenBank/DDBJ databases">
        <title>Reference genome sequencing for broad-spectrum identification of bacterial and archaeal isolates by mass spectrometry.</title>
        <authorList>
            <person name="Sekiguchi Y."/>
            <person name="Tourlousse D.M."/>
        </authorList>
    </citation>
    <scope>NUCLEOTIDE SEQUENCE</scope>
    <source>
        <strain evidence="9">LLR39Z86</strain>
    </source>
</reference>
<dbReference type="InterPro" id="IPR006710">
    <property type="entry name" value="Glyco_hydro_43"/>
</dbReference>